<accession>A0A813JN56</accession>
<organism evidence="8 9">
    <name type="scientific">Polarella glacialis</name>
    <name type="common">Dinoflagellate</name>
    <dbReference type="NCBI Taxonomy" id="89957"/>
    <lineage>
        <taxon>Eukaryota</taxon>
        <taxon>Sar</taxon>
        <taxon>Alveolata</taxon>
        <taxon>Dinophyceae</taxon>
        <taxon>Suessiales</taxon>
        <taxon>Suessiaceae</taxon>
        <taxon>Polarella</taxon>
    </lineage>
</organism>
<reference evidence="8" key="1">
    <citation type="submission" date="2021-02" db="EMBL/GenBank/DDBJ databases">
        <authorList>
            <person name="Dougan E. K."/>
            <person name="Rhodes N."/>
            <person name="Thang M."/>
            <person name="Chan C."/>
        </authorList>
    </citation>
    <scope>NUCLEOTIDE SEQUENCE</scope>
</reference>
<evidence type="ECO:0000256" key="1">
    <source>
        <dbReference type="ARBA" id="ARBA00004370"/>
    </source>
</evidence>
<dbReference type="GO" id="GO:0006869">
    <property type="term" value="P:lipid transport"/>
    <property type="evidence" value="ECO:0007669"/>
    <property type="project" value="UniProtKB-KW"/>
</dbReference>
<keyword evidence="10" id="KW-1185">Reference proteome</keyword>
<protein>
    <recommendedName>
        <fullName evidence="6">SMP-LTD domain-containing protein</fullName>
    </recommendedName>
</protein>
<keyword evidence="5" id="KW-0472">Membrane</keyword>
<dbReference type="AlphaFoldDB" id="A0A813JN56"/>
<comment type="caution">
    <text evidence="8">The sequence shown here is derived from an EMBL/GenBank/DDBJ whole genome shotgun (WGS) entry which is preliminary data.</text>
</comment>
<comment type="subcellular location">
    <subcellularLocation>
        <location evidence="1">Membrane</location>
    </subcellularLocation>
</comment>
<dbReference type="Proteomes" id="UP000626109">
    <property type="component" value="Unassembled WGS sequence"/>
</dbReference>
<dbReference type="PROSITE" id="PS51847">
    <property type="entry name" value="SMP"/>
    <property type="match status" value="1"/>
</dbReference>
<keyword evidence="2" id="KW-0813">Transport</keyword>
<evidence type="ECO:0000256" key="5">
    <source>
        <dbReference type="ARBA" id="ARBA00023136"/>
    </source>
</evidence>
<feature type="non-terminal residue" evidence="8">
    <location>
        <position position="81"/>
    </location>
</feature>
<dbReference type="GO" id="GO:0016020">
    <property type="term" value="C:membrane"/>
    <property type="evidence" value="ECO:0007669"/>
    <property type="project" value="UniProtKB-SubCell"/>
</dbReference>
<name>A0A813JN56_POLGL</name>
<feature type="domain" description="SMP-LTD" evidence="6">
    <location>
        <begin position="1"/>
        <end position="81"/>
    </location>
</feature>
<evidence type="ECO:0000256" key="2">
    <source>
        <dbReference type="ARBA" id="ARBA00022448"/>
    </source>
</evidence>
<dbReference type="Proteomes" id="UP000654075">
    <property type="component" value="Unassembled WGS sequence"/>
</dbReference>
<evidence type="ECO:0000313" key="9">
    <source>
        <dbReference type="Proteomes" id="UP000626109"/>
    </source>
</evidence>
<evidence type="ECO:0000313" key="7">
    <source>
        <dbReference type="EMBL" id="CAE8585041.1"/>
    </source>
</evidence>
<keyword evidence="3" id="KW-0445">Lipid transport</keyword>
<dbReference type="EMBL" id="CAJNNV010001428">
    <property type="protein sequence ID" value="CAE8585041.1"/>
    <property type="molecule type" value="Genomic_DNA"/>
</dbReference>
<evidence type="ECO:0000256" key="3">
    <source>
        <dbReference type="ARBA" id="ARBA00023055"/>
    </source>
</evidence>
<dbReference type="InterPro" id="IPR031468">
    <property type="entry name" value="SMP_LBD"/>
</dbReference>
<dbReference type="EMBL" id="CAJNNW010025885">
    <property type="protein sequence ID" value="CAE8680722.1"/>
    <property type="molecule type" value="Genomic_DNA"/>
</dbReference>
<evidence type="ECO:0000313" key="10">
    <source>
        <dbReference type="Proteomes" id="UP000654075"/>
    </source>
</evidence>
<gene>
    <name evidence="7" type="ORF">PGLA1383_LOCUS3961</name>
    <name evidence="8" type="ORF">PGLA2088_LOCUS22072</name>
</gene>
<keyword evidence="4" id="KW-0446">Lipid-binding</keyword>
<dbReference type="GO" id="GO:0008289">
    <property type="term" value="F:lipid binding"/>
    <property type="evidence" value="ECO:0007669"/>
    <property type="project" value="UniProtKB-KW"/>
</dbReference>
<evidence type="ECO:0000256" key="4">
    <source>
        <dbReference type="ARBA" id="ARBA00023121"/>
    </source>
</evidence>
<evidence type="ECO:0000313" key="8">
    <source>
        <dbReference type="EMBL" id="CAE8680722.1"/>
    </source>
</evidence>
<proteinExistence type="predicted"/>
<sequence>MFLEQIGPAINDALPSILRGSVKIEKTTLGKASPRFCNISLQEREDKAIVLEMSIVLTSDLDVQMRAMHIPIGLKKLEFSG</sequence>
<evidence type="ECO:0000259" key="6">
    <source>
        <dbReference type="PROSITE" id="PS51847"/>
    </source>
</evidence>